<dbReference type="Pfam" id="PF06395">
    <property type="entry name" value="CDC24"/>
    <property type="match status" value="1"/>
</dbReference>
<evidence type="ECO:0000313" key="4">
    <source>
        <dbReference type="EMBL" id="KAG5165668.1"/>
    </source>
</evidence>
<accession>A0A8H7XRU7</accession>
<dbReference type="SMART" id="SM00325">
    <property type="entry name" value="RhoGEF"/>
    <property type="match status" value="1"/>
</dbReference>
<dbReference type="InterPro" id="IPR000219">
    <property type="entry name" value="DH_dom"/>
</dbReference>
<dbReference type="InterPro" id="IPR011993">
    <property type="entry name" value="PH-like_dom_sf"/>
</dbReference>
<comment type="caution">
    <text evidence="4">The sequence shown here is derived from an EMBL/GenBank/DDBJ whole genome shotgun (WGS) entry which is preliminary data.</text>
</comment>
<dbReference type="SUPFAM" id="SSF54277">
    <property type="entry name" value="CAD &amp; PB1 domains"/>
    <property type="match status" value="1"/>
</dbReference>
<organism evidence="4">
    <name type="scientific">Psilocybe cubensis</name>
    <name type="common">Psychedelic mushroom</name>
    <name type="synonym">Stropharia cubensis</name>
    <dbReference type="NCBI Taxonomy" id="181762"/>
    <lineage>
        <taxon>Eukaryota</taxon>
        <taxon>Fungi</taxon>
        <taxon>Dikarya</taxon>
        <taxon>Basidiomycota</taxon>
        <taxon>Agaricomycotina</taxon>
        <taxon>Agaricomycetes</taxon>
        <taxon>Agaricomycetidae</taxon>
        <taxon>Agaricales</taxon>
        <taxon>Agaricineae</taxon>
        <taxon>Strophariaceae</taxon>
        <taxon>Psilocybe</taxon>
    </lineage>
</organism>
<dbReference type="CDD" id="cd05992">
    <property type="entry name" value="PB1"/>
    <property type="match status" value="1"/>
</dbReference>
<feature type="region of interest" description="Disordered" evidence="1">
    <location>
        <begin position="546"/>
        <end position="592"/>
    </location>
</feature>
<proteinExistence type="predicted"/>
<feature type="domain" description="DH" evidence="2">
    <location>
        <begin position="163"/>
        <end position="338"/>
    </location>
</feature>
<evidence type="ECO:0000256" key="1">
    <source>
        <dbReference type="SAM" id="MobiDB-lite"/>
    </source>
</evidence>
<dbReference type="PANTHER" id="PTHR47339">
    <property type="entry name" value="CELL DIVISION CONTROL PROTEIN 24"/>
    <property type="match status" value="1"/>
</dbReference>
<dbReference type="InterPro" id="IPR053793">
    <property type="entry name" value="PB1-like"/>
</dbReference>
<dbReference type="GO" id="GO:0043332">
    <property type="term" value="C:mating projection tip"/>
    <property type="evidence" value="ECO:0007669"/>
    <property type="project" value="TreeGrafter"/>
</dbReference>
<dbReference type="EMBL" id="JAFIQS010000009">
    <property type="protein sequence ID" value="KAG5165668.1"/>
    <property type="molecule type" value="Genomic_DNA"/>
</dbReference>
<dbReference type="SUPFAM" id="SSF50729">
    <property type="entry name" value="PH domain-like"/>
    <property type="match status" value="1"/>
</dbReference>
<dbReference type="SUPFAM" id="SSF48065">
    <property type="entry name" value="DBL homology domain (DH-domain)"/>
    <property type="match status" value="1"/>
</dbReference>
<evidence type="ECO:0000259" key="3">
    <source>
        <dbReference type="PROSITE" id="PS51745"/>
    </source>
</evidence>
<gene>
    <name evidence="4" type="ORF">JR316_009251</name>
</gene>
<dbReference type="InterPro" id="IPR000270">
    <property type="entry name" value="PB1_dom"/>
</dbReference>
<dbReference type="Pfam" id="PF00564">
    <property type="entry name" value="PB1"/>
    <property type="match status" value="1"/>
</dbReference>
<dbReference type="PROSITE" id="PS50010">
    <property type="entry name" value="DH_2"/>
    <property type="match status" value="1"/>
</dbReference>
<dbReference type="Gene3D" id="3.10.20.90">
    <property type="entry name" value="Phosphatidylinositol 3-kinase Catalytic Subunit, Chain A, domain 1"/>
    <property type="match status" value="1"/>
</dbReference>
<dbReference type="GO" id="GO:0031106">
    <property type="term" value="P:septin ring organization"/>
    <property type="evidence" value="ECO:0007669"/>
    <property type="project" value="TreeGrafter"/>
</dbReference>
<dbReference type="GO" id="GO:0005737">
    <property type="term" value="C:cytoplasm"/>
    <property type="evidence" value="ECO:0007669"/>
    <property type="project" value="TreeGrafter"/>
</dbReference>
<dbReference type="Pfam" id="PF00621">
    <property type="entry name" value="RhoGEF"/>
    <property type="match status" value="1"/>
</dbReference>
<protein>
    <submittedName>
        <fullName evidence="4">Uncharacterized protein</fullName>
    </submittedName>
</protein>
<dbReference type="InterPro" id="IPR035899">
    <property type="entry name" value="DBL_dom_sf"/>
</dbReference>
<dbReference type="Pfam" id="PF15411">
    <property type="entry name" value="PH_10"/>
    <property type="match status" value="1"/>
</dbReference>
<name>A0A8H7XRU7_PSICU</name>
<reference evidence="4" key="1">
    <citation type="submission" date="2021-02" db="EMBL/GenBank/DDBJ databases">
        <title>Psilocybe cubensis genome.</title>
        <authorList>
            <person name="Mckernan K.J."/>
            <person name="Crawford S."/>
            <person name="Trippe A."/>
            <person name="Kane L.T."/>
            <person name="Mclaughlin S."/>
        </authorList>
    </citation>
    <scope>NUCLEOTIDE SEQUENCE [LARGE SCALE GENOMIC DNA]</scope>
    <source>
        <strain evidence="4">MGC-MH-2018</strain>
    </source>
</reference>
<dbReference type="OrthoDB" id="1594986at2759"/>
<dbReference type="AlphaFoldDB" id="A0A8H7XRU7"/>
<dbReference type="CDD" id="cd00160">
    <property type="entry name" value="RhoGEF"/>
    <property type="match status" value="1"/>
</dbReference>
<dbReference type="GO" id="GO:0005085">
    <property type="term" value="F:guanyl-nucleotide exchange factor activity"/>
    <property type="evidence" value="ECO:0007669"/>
    <property type="project" value="InterPro"/>
</dbReference>
<dbReference type="PANTHER" id="PTHR47339:SF1">
    <property type="entry name" value="CELL DIVISION CONTROL PROTEIN 24"/>
    <property type="match status" value="1"/>
</dbReference>
<dbReference type="Gene3D" id="2.30.29.30">
    <property type="entry name" value="Pleckstrin-homology domain (PH domain)/Phosphotyrosine-binding domain (PTB)"/>
    <property type="match status" value="1"/>
</dbReference>
<dbReference type="Gene3D" id="1.20.900.10">
    <property type="entry name" value="Dbl homology (DH) domain"/>
    <property type="match status" value="1"/>
</dbReference>
<dbReference type="SMART" id="SM00666">
    <property type="entry name" value="PB1"/>
    <property type="match status" value="1"/>
</dbReference>
<evidence type="ECO:0000259" key="2">
    <source>
        <dbReference type="PROSITE" id="PS50010"/>
    </source>
</evidence>
<dbReference type="GO" id="GO:0000935">
    <property type="term" value="C:division septum"/>
    <property type="evidence" value="ECO:0007669"/>
    <property type="project" value="TreeGrafter"/>
</dbReference>
<feature type="domain" description="PB1" evidence="3">
    <location>
        <begin position="685"/>
        <end position="767"/>
    </location>
</feature>
<dbReference type="GO" id="GO:0005634">
    <property type="term" value="C:nucleus"/>
    <property type="evidence" value="ECO:0007669"/>
    <property type="project" value="TreeGrafter"/>
</dbReference>
<feature type="compositionally biased region" description="Acidic residues" evidence="1">
    <location>
        <begin position="561"/>
        <end position="570"/>
    </location>
</feature>
<dbReference type="InterPro" id="IPR053026">
    <property type="entry name" value="CDC42_GEF"/>
</dbReference>
<dbReference type="InterPro" id="IPR010481">
    <property type="entry name" value="Cdc24/Scd1_N"/>
</dbReference>
<dbReference type="PROSITE" id="PS51745">
    <property type="entry name" value="PB1"/>
    <property type="match status" value="1"/>
</dbReference>
<dbReference type="GO" id="GO:0030010">
    <property type="term" value="P:establishment of cell polarity"/>
    <property type="evidence" value="ECO:0007669"/>
    <property type="project" value="TreeGrafter"/>
</dbReference>
<sequence length="767" mass="88076">MDAIANTLIQRLHKLNGFTDHFPNLSLFPPTDFTTHLWDILSTGTPLCYVFDQLPEDEDFVKINLSSLTKSPFEQNSDRAMKDAISIFALQVRAKPVLDKIPGCEIFSVEDFWERKSTENFLKVLNTVNAILDYLPQDAFKGDPTSPYPPLSGLDTIEYNNSVRNAIIQNILSTEQMYVQDLKLMQEYALALYNTNVFTQELSRILFPNLKDLLEFQRRFLMRLEFISKLPFHVQPWGQQFINEEDGFELYDKYCINYVNTLELVTAYKNVLSTLNHIINVQTELQSFLLKPIQRIRQYPALLEPLVKTFTPDTHMHYQELMRGLDVARRVADRTNGAQYRAEKPKVLNNLLKRVRNWKGHSPSSFGELRAYDLALVTKNGTSRPYAIFLFEKILLLCKEMGRKRYPAQRYAAPSDADASAMWQNDNPLELKGRIYLVHILSITSDSDTDVIATAHDFCYPLTIIWLENNLPESFTLQCRHEYQRSHWHGTFKSLMLRVNPETFEQPNSNSPRPTIPPERRHAINYHANFRRSALHKMFEHSESSTGYISTSRGEYSLSDSDGDDLEDYSEASYPPSGRQTPLSERRLHRSRSWQIITTTTKVDGNDINARRKLGRVKSTSSLPRPIPEAFSLSDVVAGENLRSPVEYNRSQASNQSHFSVHIPSLQINDATEGQDNPLDHPSSTTKIKIHFQSHIFLIRMSKTSEFSALQDELMAKVRILDPIRAQSGVQLRIKYQDEDGDIISLISTDDLQMALECGSQISLFVS</sequence>